<accession>A0A0T7FGM8</accession>
<dbReference type="PROSITE" id="PS00166">
    <property type="entry name" value="ENOYL_COA_HYDRATASE"/>
    <property type="match status" value="1"/>
</dbReference>
<sequence>MNQQMNSYETILYEKDATDKFATITINRPDKMNAMNKTVIREIDAAVAAAVADPDVNALVITGTGRAFSSGYDLQGGDFDVDIDFWREDMSENAEALLNIWRAPIPVIASVNGYALAGALELMMCCDLAIAADNAKFGEPEVRHNSGPPALMMPWLLATRDVRWLMFTGDMVDAEEALRMHLINKVVPADQLKEKTENLARKLARMPVPALRYTKASINNQQMVAGLMPSFQYNIEAIAALHVTRQGREWMANLAKMSLKEYLAFRDDPFKGLD</sequence>
<reference evidence="3 4" key="1">
    <citation type="submission" date="2014-08" db="EMBL/GenBank/DDBJ databases">
        <authorList>
            <person name="Chen Y.-H."/>
        </authorList>
    </citation>
    <scope>NUCLEOTIDE SEQUENCE [LARGE SCALE GENOMIC DNA]</scope>
</reference>
<dbReference type="InterPro" id="IPR029045">
    <property type="entry name" value="ClpP/crotonase-like_dom_sf"/>
</dbReference>
<dbReference type="InterPro" id="IPR018376">
    <property type="entry name" value="Enoyl-CoA_hyd/isom_CS"/>
</dbReference>
<organism evidence="3 4">
    <name type="scientific">Neorhizobium galegae bv. officinalis</name>
    <dbReference type="NCBI Taxonomy" id="323656"/>
    <lineage>
        <taxon>Bacteria</taxon>
        <taxon>Pseudomonadati</taxon>
        <taxon>Pseudomonadota</taxon>
        <taxon>Alphaproteobacteria</taxon>
        <taxon>Hyphomicrobiales</taxon>
        <taxon>Rhizobiaceae</taxon>
        <taxon>Rhizobium/Agrobacterium group</taxon>
        <taxon>Neorhizobium</taxon>
    </lineage>
</organism>
<dbReference type="InterPro" id="IPR001753">
    <property type="entry name" value="Enoyl-CoA_hydra/iso"/>
</dbReference>
<dbReference type="Pfam" id="PF00378">
    <property type="entry name" value="ECH_1"/>
    <property type="match status" value="1"/>
</dbReference>
<dbReference type="EMBL" id="CCRH01000005">
    <property type="protein sequence ID" value="CDZ34176.1"/>
    <property type="molecule type" value="Genomic_DNA"/>
</dbReference>
<dbReference type="AlphaFoldDB" id="A0A0T7FGM8"/>
<gene>
    <name evidence="3" type="ORF">NGAL_HAMBI1145_22230</name>
</gene>
<evidence type="ECO:0000313" key="4">
    <source>
        <dbReference type="Proteomes" id="UP000046176"/>
    </source>
</evidence>
<dbReference type="CDD" id="cd06558">
    <property type="entry name" value="crotonase-like"/>
    <property type="match status" value="1"/>
</dbReference>
<dbReference type="OrthoDB" id="9795613at2"/>
<proteinExistence type="inferred from homology"/>
<comment type="similarity">
    <text evidence="1 2">Belongs to the enoyl-CoA hydratase/isomerase family.</text>
</comment>
<evidence type="ECO:0000256" key="2">
    <source>
        <dbReference type="RuleBase" id="RU003707"/>
    </source>
</evidence>
<dbReference type="PANTHER" id="PTHR43802">
    <property type="entry name" value="ENOYL-COA HYDRATASE"/>
    <property type="match status" value="1"/>
</dbReference>
<evidence type="ECO:0000256" key="1">
    <source>
        <dbReference type="ARBA" id="ARBA00005254"/>
    </source>
</evidence>
<dbReference type="GO" id="GO:0003824">
    <property type="term" value="F:catalytic activity"/>
    <property type="evidence" value="ECO:0007669"/>
    <property type="project" value="InterPro"/>
</dbReference>
<dbReference type="Gene3D" id="3.90.226.10">
    <property type="entry name" value="2-enoyl-CoA Hydratase, Chain A, domain 1"/>
    <property type="match status" value="1"/>
</dbReference>
<dbReference type="RefSeq" id="WP_046666412.1">
    <property type="nucleotide sequence ID" value="NZ_CCRH01000005.1"/>
</dbReference>
<dbReference type="PANTHER" id="PTHR43802:SF1">
    <property type="entry name" value="IP11341P-RELATED"/>
    <property type="match status" value="1"/>
</dbReference>
<dbReference type="SUPFAM" id="SSF52096">
    <property type="entry name" value="ClpP/crotonase"/>
    <property type="match status" value="1"/>
</dbReference>
<protein>
    <submittedName>
        <fullName evidence="3">Enoyl-CoA hydratase echA8</fullName>
    </submittedName>
</protein>
<name>A0A0T7FGM8_NEOGA</name>
<dbReference type="Proteomes" id="UP000046176">
    <property type="component" value="Unassembled WGS sequence"/>
</dbReference>
<evidence type="ECO:0000313" key="3">
    <source>
        <dbReference type="EMBL" id="CDZ34176.1"/>
    </source>
</evidence>